<dbReference type="EMBL" id="LAVV01001177">
    <property type="protein sequence ID" value="KNZ63752.1"/>
    <property type="molecule type" value="Genomic_DNA"/>
</dbReference>
<name>A0A0L6VT03_9BASI</name>
<evidence type="ECO:0000313" key="4">
    <source>
        <dbReference type="Proteomes" id="UP000037035"/>
    </source>
</evidence>
<dbReference type="VEuPathDB" id="FungiDB:VP01_1105g3"/>
<evidence type="ECO:0000259" key="2">
    <source>
        <dbReference type="Pfam" id="PF26138"/>
    </source>
</evidence>
<dbReference type="OrthoDB" id="2430314at2759"/>
<evidence type="ECO:0000313" key="3">
    <source>
        <dbReference type="EMBL" id="KNZ63752.1"/>
    </source>
</evidence>
<sequence>MATSLKVKSGGIFRPCLTNWNLLASYTHSILCGNPQRYVDVLHIPSSTFFFICYQLFESENDPVSKLLSMEEQLAIFLYTTGHNNSNRQAQERFQYSSQTISNYGVPTYTGNTIPTVENYITAPPTNHVHNQIALEQKFNPFVNKYLGALCEICETPQTLIHPIPFFYLLLLSEEFFVFSPFFLLFDFSLTCFLFILSWCWSLPTKLLPTTISRDSSPRMYCFNMQITYLCVGWKGNAQNDLL</sequence>
<evidence type="ECO:0000256" key="1">
    <source>
        <dbReference type="SAM" id="Phobius"/>
    </source>
</evidence>
<keyword evidence="1" id="KW-0812">Transmembrane</keyword>
<accession>A0A0L6VT03</accession>
<organism evidence="3 4">
    <name type="scientific">Puccinia sorghi</name>
    <dbReference type="NCBI Taxonomy" id="27349"/>
    <lineage>
        <taxon>Eukaryota</taxon>
        <taxon>Fungi</taxon>
        <taxon>Dikarya</taxon>
        <taxon>Basidiomycota</taxon>
        <taxon>Pucciniomycotina</taxon>
        <taxon>Pucciniomycetes</taxon>
        <taxon>Pucciniales</taxon>
        <taxon>Pucciniaceae</taxon>
        <taxon>Puccinia</taxon>
    </lineage>
</organism>
<keyword evidence="4" id="KW-1185">Reference proteome</keyword>
<comment type="caution">
    <text evidence="3">The sequence shown here is derived from an EMBL/GenBank/DDBJ whole genome shotgun (WGS) entry which is preliminary data.</text>
</comment>
<reference evidence="3 4" key="1">
    <citation type="submission" date="2015-08" db="EMBL/GenBank/DDBJ databases">
        <title>Next Generation Sequencing and Analysis of the Genome of Puccinia sorghi L Schw, the Causal Agent of Maize Common Rust.</title>
        <authorList>
            <person name="Rochi L."/>
            <person name="Burguener G."/>
            <person name="Darino M."/>
            <person name="Turjanski A."/>
            <person name="Kreff E."/>
            <person name="Dieguez M.J."/>
            <person name="Sacco F."/>
        </authorList>
    </citation>
    <scope>NUCLEOTIDE SEQUENCE [LARGE SCALE GENOMIC DNA]</scope>
    <source>
        <strain evidence="3 4">RO10H11247</strain>
    </source>
</reference>
<proteinExistence type="predicted"/>
<feature type="transmembrane region" description="Helical" evidence="1">
    <location>
        <begin position="176"/>
        <end position="199"/>
    </location>
</feature>
<dbReference type="Proteomes" id="UP000037035">
    <property type="component" value="Unassembled WGS sequence"/>
</dbReference>
<protein>
    <recommendedName>
        <fullName evidence="2">DUF8040 domain-containing protein</fullName>
    </recommendedName>
</protein>
<keyword evidence="1" id="KW-1133">Transmembrane helix</keyword>
<gene>
    <name evidence="3" type="ORF">VP01_1105g3</name>
</gene>
<dbReference type="InterPro" id="IPR058353">
    <property type="entry name" value="DUF8040"/>
</dbReference>
<keyword evidence="1" id="KW-0472">Membrane</keyword>
<dbReference type="AlphaFoldDB" id="A0A0L6VT03"/>
<feature type="domain" description="DUF8040" evidence="2">
    <location>
        <begin position="25"/>
        <end position="104"/>
    </location>
</feature>
<dbReference type="Pfam" id="PF26138">
    <property type="entry name" value="DUF8040"/>
    <property type="match status" value="1"/>
</dbReference>